<proteinExistence type="predicted"/>
<evidence type="ECO:0000313" key="1">
    <source>
        <dbReference type="EMBL" id="GGP03454.1"/>
    </source>
</evidence>
<dbReference type="Proteomes" id="UP000660745">
    <property type="component" value="Unassembled WGS sequence"/>
</dbReference>
<dbReference type="EMBL" id="BMNK01000002">
    <property type="protein sequence ID" value="GGP03454.1"/>
    <property type="molecule type" value="Genomic_DNA"/>
</dbReference>
<dbReference type="RefSeq" id="WP_189137707.1">
    <property type="nucleotide sequence ID" value="NZ_BMNK01000002.1"/>
</dbReference>
<comment type="caution">
    <text evidence="1">The sequence shown here is derived from an EMBL/GenBank/DDBJ whole genome shotgun (WGS) entry which is preliminary data.</text>
</comment>
<reference evidence="1" key="1">
    <citation type="journal article" date="2014" name="Int. J. Syst. Evol. Microbiol.">
        <title>Complete genome sequence of Corynebacterium casei LMG S-19264T (=DSM 44701T), isolated from a smear-ripened cheese.</title>
        <authorList>
            <consortium name="US DOE Joint Genome Institute (JGI-PGF)"/>
            <person name="Walter F."/>
            <person name="Albersmeier A."/>
            <person name="Kalinowski J."/>
            <person name="Ruckert C."/>
        </authorList>
    </citation>
    <scope>NUCLEOTIDE SEQUENCE</scope>
    <source>
        <strain evidence="1">CGMCC 4.7430</strain>
    </source>
</reference>
<sequence length="321" mass="35046">MRFLDRLLRRDGYYAQIESIEVDPPTALLGEPCTITVVTSQTGPRSTVTGVLYGPGGEALRLRFARVGESVFQQEWRAETTIDAGAGRWRAGVRVEDDTAETAFDVTDRAETVETRIRDFTVQPEPAEPGEPLSFGGRLERSAGRDEWTGLPDGQLILLSFRAEDEFAWRVITETKTGEGGFFAATATAVESGLWRAEFPGTAAFLAFRGPEVASTAPHSEGDVKLTHGRNPAKVRRGKTVRHGGTVHYWSGTGWRKLGSGRAVTLQVNGANQAGDTTDRNGGYTIKERAQASGGRRVIFRKQDSFNAGRSDPERKVTVTN</sequence>
<dbReference type="AlphaFoldDB" id="A0A918A2I1"/>
<reference evidence="1" key="2">
    <citation type="submission" date="2020-09" db="EMBL/GenBank/DDBJ databases">
        <authorList>
            <person name="Sun Q."/>
            <person name="Zhou Y."/>
        </authorList>
    </citation>
    <scope>NUCLEOTIDE SEQUENCE</scope>
    <source>
        <strain evidence="1">CGMCC 4.7430</strain>
    </source>
</reference>
<name>A0A918A2I1_9ACTN</name>
<evidence type="ECO:0000313" key="2">
    <source>
        <dbReference type="Proteomes" id="UP000660745"/>
    </source>
</evidence>
<protein>
    <submittedName>
        <fullName evidence="1">Uncharacterized protein</fullName>
    </submittedName>
</protein>
<keyword evidence="2" id="KW-1185">Reference proteome</keyword>
<gene>
    <name evidence="1" type="ORF">GCM10012278_14740</name>
</gene>
<accession>A0A918A2I1</accession>
<organism evidence="1 2">
    <name type="scientific">Nonomuraea glycinis</name>
    <dbReference type="NCBI Taxonomy" id="2047744"/>
    <lineage>
        <taxon>Bacteria</taxon>
        <taxon>Bacillati</taxon>
        <taxon>Actinomycetota</taxon>
        <taxon>Actinomycetes</taxon>
        <taxon>Streptosporangiales</taxon>
        <taxon>Streptosporangiaceae</taxon>
        <taxon>Nonomuraea</taxon>
    </lineage>
</organism>